<proteinExistence type="predicted"/>
<dbReference type="STRING" id="1653476.THC_0696"/>
<name>A0A0U5B4V4_9BACT</name>
<evidence type="ECO:0000313" key="2">
    <source>
        <dbReference type="Proteomes" id="UP000068196"/>
    </source>
</evidence>
<reference evidence="2" key="2">
    <citation type="journal article" date="2016" name="Int. J. Syst. Evol. Microbiol.">
        <title>Caldimicrobium thiodismutans sp. nov., a sulfur-disproportionating bacterium isolated from a hot spring.</title>
        <authorList>
            <person name="Kojima H."/>
            <person name="Umezawa K."/>
            <person name="Fukui M."/>
        </authorList>
    </citation>
    <scope>NUCLEOTIDE SEQUENCE [LARGE SCALE GENOMIC DNA]</scope>
    <source>
        <strain evidence="2">TF1</strain>
    </source>
</reference>
<reference evidence="1 2" key="1">
    <citation type="journal article" date="2016" name="Int. J. Syst. Evol. Microbiol.">
        <title>Caldimicrobium thiodismutans sp. nov., a sulfur-disproportionating bacterium isolated from a hot spring, and emended description of the genus Caldimicrobium.</title>
        <authorList>
            <person name="Kojima H."/>
            <person name="Umezawa K."/>
            <person name="Fukui M."/>
        </authorList>
    </citation>
    <scope>NUCLEOTIDE SEQUENCE [LARGE SCALE GENOMIC DNA]</scope>
    <source>
        <strain evidence="1 2">TF1</strain>
    </source>
</reference>
<organism evidence="1 2">
    <name type="scientific">Caldimicrobium thiodismutans</name>
    <dbReference type="NCBI Taxonomy" id="1653476"/>
    <lineage>
        <taxon>Bacteria</taxon>
        <taxon>Pseudomonadati</taxon>
        <taxon>Thermodesulfobacteriota</taxon>
        <taxon>Thermodesulfobacteria</taxon>
        <taxon>Thermodesulfobacteriales</taxon>
        <taxon>Thermodesulfobacteriaceae</taxon>
        <taxon>Caldimicrobium</taxon>
    </lineage>
</organism>
<accession>A0A0U5B4V4</accession>
<keyword evidence="2" id="KW-1185">Reference proteome</keyword>
<dbReference type="AlphaFoldDB" id="A0A0U5B4V4"/>
<dbReference type="KEGG" id="cthi:THC_0696"/>
<protein>
    <submittedName>
        <fullName evidence="1">Uncharacterized protein</fullName>
    </submittedName>
</protein>
<dbReference type="EMBL" id="AP014945">
    <property type="protein sequence ID" value="BAU23088.1"/>
    <property type="molecule type" value="Genomic_DNA"/>
</dbReference>
<dbReference type="Proteomes" id="UP000068196">
    <property type="component" value="Chromosome"/>
</dbReference>
<evidence type="ECO:0000313" key="1">
    <source>
        <dbReference type="EMBL" id="BAU23088.1"/>
    </source>
</evidence>
<gene>
    <name evidence="1" type="ORF">THC_0696</name>
</gene>
<sequence>MSMKVIQAILPVEVNYTPMYERNTDKNVCATTDPQKIQGV</sequence>